<dbReference type="AlphaFoldDB" id="A0A9Q1RPG8"/>
<dbReference type="GO" id="GO:0008270">
    <property type="term" value="F:zinc ion binding"/>
    <property type="evidence" value="ECO:0007669"/>
    <property type="project" value="UniProtKB-KW"/>
</dbReference>
<organism evidence="9 10">
    <name type="scientific">Anisodus acutangulus</name>
    <dbReference type="NCBI Taxonomy" id="402998"/>
    <lineage>
        <taxon>Eukaryota</taxon>
        <taxon>Viridiplantae</taxon>
        <taxon>Streptophyta</taxon>
        <taxon>Embryophyta</taxon>
        <taxon>Tracheophyta</taxon>
        <taxon>Spermatophyta</taxon>
        <taxon>Magnoliopsida</taxon>
        <taxon>eudicotyledons</taxon>
        <taxon>Gunneridae</taxon>
        <taxon>Pentapetalae</taxon>
        <taxon>asterids</taxon>
        <taxon>lamiids</taxon>
        <taxon>Solanales</taxon>
        <taxon>Solanaceae</taxon>
        <taxon>Solanoideae</taxon>
        <taxon>Hyoscyameae</taxon>
        <taxon>Anisodus</taxon>
    </lineage>
</organism>
<dbReference type="Pfam" id="PF06839">
    <property type="entry name" value="Zn_ribbon_GRF"/>
    <property type="match status" value="2"/>
</dbReference>
<dbReference type="PROSITE" id="PS51999">
    <property type="entry name" value="ZF_GRF"/>
    <property type="match status" value="2"/>
</dbReference>
<proteinExistence type="predicted"/>
<feature type="domain" description="Post-SET" evidence="7">
    <location>
        <begin position="28"/>
        <end position="44"/>
    </location>
</feature>
<name>A0A9Q1RPG8_9SOLA</name>
<comment type="caution">
    <text evidence="9">The sequence shown here is derived from an EMBL/GenBank/DDBJ whole genome shotgun (WGS) entry which is preliminary data.</text>
</comment>
<evidence type="ECO:0000313" key="10">
    <source>
        <dbReference type="Proteomes" id="UP001152561"/>
    </source>
</evidence>
<protein>
    <recommendedName>
        <fullName evidence="11">Zinc finger GRF-type domain-containing protein</fullName>
    </recommendedName>
</protein>
<evidence type="ECO:0000313" key="9">
    <source>
        <dbReference type="EMBL" id="KAJ8566865.1"/>
    </source>
</evidence>
<evidence type="ECO:0000256" key="4">
    <source>
        <dbReference type="PROSITE-ProRule" id="PRU01343"/>
    </source>
</evidence>
<keyword evidence="5" id="KW-0175">Coiled coil</keyword>
<gene>
    <name evidence="9" type="ORF">K7X08_019073</name>
</gene>
<dbReference type="OrthoDB" id="2425403at2759"/>
<evidence type="ECO:0000256" key="1">
    <source>
        <dbReference type="ARBA" id="ARBA00022723"/>
    </source>
</evidence>
<dbReference type="PROSITE" id="PS50868">
    <property type="entry name" value="POST_SET"/>
    <property type="match status" value="1"/>
</dbReference>
<keyword evidence="3" id="KW-0862">Zinc</keyword>
<evidence type="ECO:0000259" key="7">
    <source>
        <dbReference type="PROSITE" id="PS50868"/>
    </source>
</evidence>
<keyword evidence="1" id="KW-0479">Metal-binding</keyword>
<evidence type="ECO:0008006" key="11">
    <source>
        <dbReference type="Google" id="ProtNLM"/>
    </source>
</evidence>
<dbReference type="Proteomes" id="UP001152561">
    <property type="component" value="Unassembled WGS sequence"/>
</dbReference>
<evidence type="ECO:0000259" key="8">
    <source>
        <dbReference type="PROSITE" id="PS51999"/>
    </source>
</evidence>
<dbReference type="EMBL" id="JAJAGQ010000003">
    <property type="protein sequence ID" value="KAJ8566865.1"/>
    <property type="molecule type" value="Genomic_DNA"/>
</dbReference>
<evidence type="ECO:0000256" key="2">
    <source>
        <dbReference type="ARBA" id="ARBA00022771"/>
    </source>
</evidence>
<feature type="domain" description="GRF-type" evidence="8">
    <location>
        <begin position="32"/>
        <end position="74"/>
    </location>
</feature>
<feature type="domain" description="GRF-type" evidence="8">
    <location>
        <begin position="85"/>
        <end position="128"/>
    </location>
</feature>
<keyword evidence="2 4" id="KW-0863">Zinc-finger</keyword>
<evidence type="ECO:0000256" key="6">
    <source>
        <dbReference type="SAM" id="MobiDB-lite"/>
    </source>
</evidence>
<dbReference type="InterPro" id="IPR003616">
    <property type="entry name" value="Post-SET_dom"/>
</dbReference>
<dbReference type="PANTHER" id="PTHR33680">
    <property type="entry name" value="OS07G0190500 PROTEIN"/>
    <property type="match status" value="1"/>
</dbReference>
<feature type="region of interest" description="Disordered" evidence="6">
    <location>
        <begin position="1"/>
        <end position="24"/>
    </location>
</feature>
<dbReference type="PANTHER" id="PTHR33680:SF1">
    <property type="entry name" value="OS05G0489500 PROTEIN"/>
    <property type="match status" value="1"/>
</dbReference>
<evidence type="ECO:0000256" key="5">
    <source>
        <dbReference type="SAM" id="Coils"/>
    </source>
</evidence>
<evidence type="ECO:0000256" key="3">
    <source>
        <dbReference type="ARBA" id="ARBA00022833"/>
    </source>
</evidence>
<accession>A0A9Q1RPG8</accession>
<feature type="coiled-coil region" evidence="5">
    <location>
        <begin position="520"/>
        <end position="582"/>
    </location>
</feature>
<reference evidence="10" key="1">
    <citation type="journal article" date="2023" name="Proc. Natl. Acad. Sci. U.S.A.">
        <title>Genomic and structural basis for evolution of tropane alkaloid biosynthesis.</title>
        <authorList>
            <person name="Wanga Y.-J."/>
            <person name="Taina T."/>
            <person name="Yua J.-Y."/>
            <person name="Lia J."/>
            <person name="Xua B."/>
            <person name="Chenc J."/>
            <person name="D'Auriad J.C."/>
            <person name="Huanga J.-P."/>
            <person name="Huanga S.-X."/>
        </authorList>
    </citation>
    <scope>NUCLEOTIDE SEQUENCE [LARGE SCALE GENOMIC DNA]</scope>
    <source>
        <strain evidence="10">cv. KIB-2019</strain>
    </source>
</reference>
<sequence length="606" mass="66958">MPLSQRVDGAQGKKPGPINKADGKKFRRSLPCRCGAGSCKLFTSNTLKNPGRDFYRCPANDKSKCQFFKWADEINLDEFIDVPLCRCGADFCRVGAETVGPNAGRMFFFCPIKKGHGACDYKLWLDAEEEVARSVQANESTSSSLSTLTCVDVSPASSDLVEECNVRSGVGHMDTSPEEIYYHLNTFPATSGPVKSRTVVLEDLIGEDEVLDESSRKQCKRLRHGELKVGDTSLLSSVGCLQLPATKSSNCLAEERSHLSILESEREIHPIQTEVRNQILVEVSASFTSSLPHSSVSPMHLVATMDWMLNSVHQNLNLTLQGWWGRLAFPPPRCLMVPSVEHFTAYAGTEDDASPATQPRNLLPTEVNICSMLTVDENVQLLDSITKKSDGKSSLGGGQSSIMKCSISKVFLQAADRLQKDLLTLFESMDIKDHKTMIQEADATFAALDHLGVDCQDFSERVDAFISSVSSLAKIESSTSSHHCFETLVNHWISEKLKFDELSHAHVEAINDSTLAERCLLNLKDEASVLRARLSQIEAELVHCELENSALQCSLEHISKEKKKSEESLLIASQELENAQELGKQREVEQNAVKAAYEIAKAKLRE</sequence>
<dbReference type="InterPro" id="IPR010666">
    <property type="entry name" value="Znf_GRF"/>
</dbReference>
<keyword evidence="10" id="KW-1185">Reference proteome</keyword>